<evidence type="ECO:0000313" key="19">
    <source>
        <dbReference type="EMBL" id="ROT79054.1"/>
    </source>
</evidence>
<dbReference type="SUPFAM" id="SSF52540">
    <property type="entry name" value="P-loop containing nucleoside triphosphate hydrolases"/>
    <property type="match status" value="1"/>
</dbReference>
<dbReference type="SMART" id="SM00490">
    <property type="entry name" value="HELICc"/>
    <property type="match status" value="1"/>
</dbReference>
<dbReference type="Gene3D" id="3.40.50.300">
    <property type="entry name" value="P-loop containing nucleotide triphosphate hydrolases"/>
    <property type="match status" value="2"/>
</dbReference>
<dbReference type="CDD" id="cd18791">
    <property type="entry name" value="SF2_C_RHA"/>
    <property type="match status" value="1"/>
</dbReference>
<dbReference type="GO" id="GO:0030154">
    <property type="term" value="P:cell differentiation"/>
    <property type="evidence" value="ECO:0007669"/>
    <property type="project" value="UniProtKB-KW"/>
</dbReference>
<keyword evidence="14" id="KW-0469">Meiosis</keyword>
<dbReference type="InterPro" id="IPR002999">
    <property type="entry name" value="Tudor"/>
</dbReference>
<evidence type="ECO:0000256" key="11">
    <source>
        <dbReference type="ARBA" id="ARBA00022840"/>
    </source>
</evidence>
<dbReference type="GO" id="GO:0016787">
    <property type="term" value="F:hydrolase activity"/>
    <property type="evidence" value="ECO:0007669"/>
    <property type="project" value="UniProtKB-KW"/>
</dbReference>
<dbReference type="Proteomes" id="UP000283509">
    <property type="component" value="Unassembled WGS sequence"/>
</dbReference>
<evidence type="ECO:0000256" key="4">
    <source>
        <dbReference type="ARBA" id="ARBA00013352"/>
    </source>
</evidence>
<reference evidence="19 20" key="2">
    <citation type="submission" date="2019-01" db="EMBL/GenBank/DDBJ databases">
        <title>The decoding of complex shrimp genome reveals the adaptation for benthos swimmer, frequently molting mechanism and breeding impact on genome.</title>
        <authorList>
            <person name="Sun Y."/>
            <person name="Gao Y."/>
            <person name="Yu Y."/>
        </authorList>
    </citation>
    <scope>NUCLEOTIDE SEQUENCE [LARGE SCALE GENOMIC DNA]</scope>
    <source>
        <tissue evidence="19">Muscle</tissue>
    </source>
</reference>
<dbReference type="SUPFAM" id="SSF63748">
    <property type="entry name" value="Tudor/PWWP/MBT"/>
    <property type="match status" value="1"/>
</dbReference>
<evidence type="ECO:0000256" key="8">
    <source>
        <dbReference type="ARBA" id="ARBA00022782"/>
    </source>
</evidence>
<name>A0A423TRH2_PENVA</name>
<dbReference type="GO" id="GO:0005737">
    <property type="term" value="C:cytoplasm"/>
    <property type="evidence" value="ECO:0007669"/>
    <property type="project" value="UniProtKB-SubCell"/>
</dbReference>
<keyword evidence="6" id="KW-0963">Cytoplasm</keyword>
<dbReference type="GO" id="GO:0003724">
    <property type="term" value="F:RNA helicase activity"/>
    <property type="evidence" value="ECO:0007669"/>
    <property type="project" value="UniProtKB-EC"/>
</dbReference>
<dbReference type="SMART" id="SM00487">
    <property type="entry name" value="DEXDc"/>
    <property type="match status" value="1"/>
</dbReference>
<evidence type="ECO:0000259" key="16">
    <source>
        <dbReference type="PROSITE" id="PS50304"/>
    </source>
</evidence>
<keyword evidence="12" id="KW-0744">Spermatogenesis</keyword>
<keyword evidence="8" id="KW-0221">Differentiation</keyword>
<dbReference type="PROSITE" id="PS51192">
    <property type="entry name" value="HELICASE_ATP_BIND_1"/>
    <property type="match status" value="1"/>
</dbReference>
<dbReference type="FunFam" id="3.40.50.300:FF:001760">
    <property type="entry name" value="ATP-dependent RNA helicase"/>
    <property type="match status" value="1"/>
</dbReference>
<comment type="subcellular location">
    <subcellularLocation>
        <location evidence="1">Cytoplasm</location>
    </subcellularLocation>
</comment>
<dbReference type="InterPro" id="IPR014001">
    <property type="entry name" value="Helicase_ATP-bd"/>
</dbReference>
<dbReference type="InterPro" id="IPR027417">
    <property type="entry name" value="P-loop_NTPase"/>
</dbReference>
<keyword evidence="11" id="KW-0067">ATP-binding</keyword>
<dbReference type="EMBL" id="QCYY01001296">
    <property type="protein sequence ID" value="ROT79054.1"/>
    <property type="molecule type" value="Genomic_DNA"/>
</dbReference>
<evidence type="ECO:0000256" key="14">
    <source>
        <dbReference type="ARBA" id="ARBA00023254"/>
    </source>
</evidence>
<keyword evidence="9" id="KW-0378">Hydrolase</keyword>
<evidence type="ECO:0000256" key="13">
    <source>
        <dbReference type="ARBA" id="ARBA00023158"/>
    </source>
</evidence>
<reference evidence="19 20" key="1">
    <citation type="submission" date="2018-04" db="EMBL/GenBank/DDBJ databases">
        <authorList>
            <person name="Zhang X."/>
            <person name="Yuan J."/>
            <person name="Li F."/>
            <person name="Xiang J."/>
        </authorList>
    </citation>
    <scope>NUCLEOTIDE SEQUENCE [LARGE SCALE GENOMIC DNA]</scope>
    <source>
        <tissue evidence="19">Muscle</tissue>
    </source>
</reference>
<sequence>MTDIEEDTLTATMLTAEDEDTQKTQVYLQYDFSKRNDQSALPVFNAQKEVLAKIEEHQVVIIGGETGSGKSTQVPQFILDDAVEKHRHCNIIVTQPRKIAATSLARRVCRERGWQLGKIVGYQVGLDNCTDADTRLSYVTTEVLVQKLIHRGNLDAFTHIVLDEVHERDQHTDFALLIVKKLLYTVSRNVKVILMSATIDTSKFANYFSTPVMGNLVPAPVVSVGDNTLFKIQFYYLESLSVICRNRPSVLPELPSILPEDPGISENMFKLACEIVKCFDHVERQEEGIRSAASFVKRRGAVLIFLPGLAEIEKLINLLSDDSTANQWMLYPLHSSITQEEQQRVFSVPPIGFRKVIVSTNIAESSITVPDIKYVIDFCLTKQLTCDQVTNYTSLKMAWASQASCKQRAGRAGRVSTGRVYRLVPAEYFSTLPTYATPELCRTPLCQTVLKTKILNMGEPHALLSLALDPPNLSDIHRTILTLKQMGALAVKSKGVVSGLDGDLTYLGRVAAHLPVDPHLAKFIVMGYLFGVLRESIIIAAGLSLKSFHARPFQDELNAFLSKVSWAYGSFSDCLAVLNTYNLWQSMQIRGEFLRPGGRQEREWAKHSYVQLEALKEVDKLVKELTQRLESQKITVRNRQNPPRSHQAFILKMCMASAFFPYYYKRNISENYEKEMCRELNGHDPFSTVIVSGLPARSNVLYDSQLKELFKECSQNLEIQYEGCKAYIQFPRMSLSSTKKEHFQDVPGECPTSMHLALKMRQVPRIQKNLVLNLYSQGETQKKMSEVFGSTTSMSGISLFKGSTQSLLGNARLRMADSHMHMLRPPTMPKPSDRTWRVHVTHVVTAGHFWIVSEETSALKNLNHIHSAIQRAVEQNQAVFIPESEVKPGIVCLAKFTDSDGMSCYYRARVDEVYTGEDNGVRAQVFFVDFGNTDVVKAVELRRVPGSLMLAEMLAVECKLAQVKPASDNKWLDEATEWFRSHTLNKDFIAQINRVRFLMNVVLEEGEDVADKVLIKTQNRMRELLLQLVDVNRDYREPESYHYPYQWQMVPKEEILHPQIDLALDESMGAVFPLHCGIFLQPGGNHNETS</sequence>
<dbReference type="PANTHER" id="PTHR18934">
    <property type="entry name" value="ATP-DEPENDENT RNA HELICASE"/>
    <property type="match status" value="1"/>
</dbReference>
<dbReference type="Pfam" id="PF00567">
    <property type="entry name" value="TUDOR"/>
    <property type="match status" value="1"/>
</dbReference>
<evidence type="ECO:0000256" key="15">
    <source>
        <dbReference type="ARBA" id="ARBA00047984"/>
    </source>
</evidence>
<keyword evidence="20" id="KW-1185">Reference proteome</keyword>
<evidence type="ECO:0000256" key="6">
    <source>
        <dbReference type="ARBA" id="ARBA00022490"/>
    </source>
</evidence>
<comment type="caution">
    <text evidence="19">The sequence shown here is derived from an EMBL/GenBank/DDBJ whole genome shotgun (WGS) entry which is preliminary data.</text>
</comment>
<dbReference type="Gene3D" id="2.40.50.90">
    <property type="match status" value="1"/>
</dbReference>
<protein>
    <recommendedName>
        <fullName evidence="4">Probable ATP-dependent RNA helicase spindle-E</fullName>
        <ecNumber evidence="3">3.6.4.13</ecNumber>
    </recommendedName>
</protein>
<dbReference type="InterPro" id="IPR007502">
    <property type="entry name" value="Helicase-assoc_dom"/>
</dbReference>
<dbReference type="FunFam" id="3.40.50.300:FF:000946">
    <property type="entry name" value="putative ATP-dependent RNA helicase TDRD9"/>
    <property type="match status" value="1"/>
</dbReference>
<dbReference type="Pfam" id="PF00270">
    <property type="entry name" value="DEAD"/>
    <property type="match status" value="1"/>
</dbReference>
<dbReference type="PROSITE" id="PS50304">
    <property type="entry name" value="TUDOR"/>
    <property type="match status" value="1"/>
</dbReference>
<dbReference type="EC" id="3.6.4.13" evidence="3"/>
<dbReference type="GO" id="GO:0031047">
    <property type="term" value="P:regulatory ncRNA-mediated gene silencing"/>
    <property type="evidence" value="ECO:0007669"/>
    <property type="project" value="UniProtKB-KW"/>
</dbReference>
<dbReference type="InterPro" id="IPR011545">
    <property type="entry name" value="DEAD/DEAH_box_helicase_dom"/>
</dbReference>
<feature type="domain" description="Helicase C-terminal" evidence="18">
    <location>
        <begin position="288"/>
        <end position="456"/>
    </location>
</feature>
<dbReference type="PROSITE" id="PS51194">
    <property type="entry name" value="HELICASE_CTER"/>
    <property type="match status" value="1"/>
</dbReference>
<keyword evidence="13" id="KW-0943">RNA-mediated gene silencing</keyword>
<evidence type="ECO:0000256" key="9">
    <source>
        <dbReference type="ARBA" id="ARBA00022801"/>
    </source>
</evidence>
<evidence type="ECO:0000256" key="5">
    <source>
        <dbReference type="ARBA" id="ARBA00022473"/>
    </source>
</evidence>
<evidence type="ECO:0000256" key="2">
    <source>
        <dbReference type="ARBA" id="ARBA00008792"/>
    </source>
</evidence>
<dbReference type="Gene3D" id="2.30.30.140">
    <property type="match status" value="1"/>
</dbReference>
<evidence type="ECO:0000259" key="17">
    <source>
        <dbReference type="PROSITE" id="PS51192"/>
    </source>
</evidence>
<dbReference type="Gene3D" id="1.20.120.1080">
    <property type="match status" value="1"/>
</dbReference>
<dbReference type="STRING" id="6689.A0A423TRH2"/>
<gene>
    <name evidence="19" type="ORF">C7M84_002227</name>
</gene>
<evidence type="ECO:0000256" key="3">
    <source>
        <dbReference type="ARBA" id="ARBA00012552"/>
    </source>
</evidence>
<evidence type="ECO:0000256" key="12">
    <source>
        <dbReference type="ARBA" id="ARBA00022871"/>
    </source>
</evidence>
<evidence type="ECO:0000259" key="18">
    <source>
        <dbReference type="PROSITE" id="PS51194"/>
    </source>
</evidence>
<keyword evidence="10 19" id="KW-0347">Helicase</keyword>
<comment type="similarity">
    <text evidence="2">Belongs to the DEAD box helicase family. DEAH subfamily.</text>
</comment>
<dbReference type="InterPro" id="IPR035437">
    <property type="entry name" value="SNase_OB-fold_sf"/>
</dbReference>
<feature type="domain" description="Helicase ATP-binding" evidence="17">
    <location>
        <begin position="51"/>
        <end position="217"/>
    </location>
</feature>
<dbReference type="GO" id="GO:0005524">
    <property type="term" value="F:ATP binding"/>
    <property type="evidence" value="ECO:0007669"/>
    <property type="project" value="UniProtKB-KW"/>
</dbReference>
<dbReference type="GO" id="GO:0003723">
    <property type="term" value="F:RNA binding"/>
    <property type="evidence" value="ECO:0007669"/>
    <property type="project" value="TreeGrafter"/>
</dbReference>
<accession>A0A423TRH2</accession>
<dbReference type="AlphaFoldDB" id="A0A423TRH2"/>
<evidence type="ECO:0000256" key="7">
    <source>
        <dbReference type="ARBA" id="ARBA00022741"/>
    </source>
</evidence>
<comment type="catalytic activity">
    <reaction evidence="15">
        <text>ATP + H2O = ADP + phosphate + H(+)</text>
        <dbReference type="Rhea" id="RHEA:13065"/>
        <dbReference type="ChEBI" id="CHEBI:15377"/>
        <dbReference type="ChEBI" id="CHEBI:15378"/>
        <dbReference type="ChEBI" id="CHEBI:30616"/>
        <dbReference type="ChEBI" id="CHEBI:43474"/>
        <dbReference type="ChEBI" id="CHEBI:456216"/>
        <dbReference type="EC" id="3.6.4.13"/>
    </reaction>
</comment>
<organism evidence="19 20">
    <name type="scientific">Penaeus vannamei</name>
    <name type="common">Whiteleg shrimp</name>
    <name type="synonym">Litopenaeus vannamei</name>
    <dbReference type="NCBI Taxonomy" id="6689"/>
    <lineage>
        <taxon>Eukaryota</taxon>
        <taxon>Metazoa</taxon>
        <taxon>Ecdysozoa</taxon>
        <taxon>Arthropoda</taxon>
        <taxon>Crustacea</taxon>
        <taxon>Multicrustacea</taxon>
        <taxon>Malacostraca</taxon>
        <taxon>Eumalacostraca</taxon>
        <taxon>Eucarida</taxon>
        <taxon>Decapoda</taxon>
        <taxon>Dendrobranchiata</taxon>
        <taxon>Penaeoidea</taxon>
        <taxon>Penaeidae</taxon>
        <taxon>Penaeus</taxon>
    </lineage>
</organism>
<keyword evidence="7" id="KW-0547">Nucleotide-binding</keyword>
<dbReference type="SMART" id="SM00333">
    <property type="entry name" value="TUDOR"/>
    <property type="match status" value="1"/>
</dbReference>
<proteinExistence type="inferred from homology"/>
<dbReference type="PANTHER" id="PTHR18934:SF113">
    <property type="entry name" value="ATP-DEPENDENT RNA HELICASE TDRD9"/>
    <property type="match status" value="1"/>
</dbReference>
<evidence type="ECO:0000256" key="10">
    <source>
        <dbReference type="ARBA" id="ARBA00022806"/>
    </source>
</evidence>
<dbReference type="Pfam" id="PF00271">
    <property type="entry name" value="Helicase_C"/>
    <property type="match status" value="1"/>
</dbReference>
<dbReference type="GO" id="GO:0051321">
    <property type="term" value="P:meiotic cell cycle"/>
    <property type="evidence" value="ECO:0007669"/>
    <property type="project" value="UniProtKB-KW"/>
</dbReference>
<evidence type="ECO:0000313" key="20">
    <source>
        <dbReference type="Proteomes" id="UP000283509"/>
    </source>
</evidence>
<keyword evidence="5" id="KW-0217">Developmental protein</keyword>
<dbReference type="OrthoDB" id="66977at2759"/>
<dbReference type="SMART" id="SM00847">
    <property type="entry name" value="HA2"/>
    <property type="match status" value="1"/>
</dbReference>
<evidence type="ECO:0000256" key="1">
    <source>
        <dbReference type="ARBA" id="ARBA00004496"/>
    </source>
</evidence>
<dbReference type="InterPro" id="IPR001650">
    <property type="entry name" value="Helicase_C-like"/>
</dbReference>
<feature type="domain" description="Tudor" evidence="16">
    <location>
        <begin position="885"/>
        <end position="951"/>
    </location>
</feature>
<dbReference type="GO" id="GO:0007283">
    <property type="term" value="P:spermatogenesis"/>
    <property type="evidence" value="ECO:0007669"/>
    <property type="project" value="UniProtKB-KW"/>
</dbReference>